<dbReference type="PANTHER" id="PTHR30383">
    <property type="entry name" value="THIOESTERASE 1/PROTEASE 1/LYSOPHOSPHOLIPASE L1"/>
    <property type="match status" value="1"/>
</dbReference>
<dbReference type="PANTHER" id="PTHR30383:SF5">
    <property type="entry name" value="SGNH HYDROLASE-TYPE ESTERASE DOMAIN-CONTAINING PROTEIN"/>
    <property type="match status" value="1"/>
</dbReference>
<dbReference type="CDD" id="cd01834">
    <property type="entry name" value="SGNH_hydrolase_like_2"/>
    <property type="match status" value="1"/>
</dbReference>
<dbReference type="AlphaFoldDB" id="A0A1M7Y9N2"/>
<dbReference type="OrthoDB" id="9794725at2"/>
<sequence length="206" mass="23611">MFKENEIVLFQGDSVTDCGRNREDENDMGPGYPLLISSWLQARYPEKNIRFINKGISGDRVCDLEARWNEDCTSLNPTFVSILIGINDTWRRYDSNNPVSAKDFEDTYRRIISQVKEKTGAKIMLCEPFVLPFPEDRTQWREDLDPKIHAVRNLAREFQTLLLPLDGLFNSAAAQKSPEFWSADGVHPTMAGHGLIAQEWLRKAGF</sequence>
<dbReference type="RefSeq" id="WP_073588955.1">
    <property type="nucleotide sequence ID" value="NZ_FRFD01000006.1"/>
</dbReference>
<organism evidence="2 3">
    <name type="scientific">Anaerocolumna xylanovorans DSM 12503</name>
    <dbReference type="NCBI Taxonomy" id="1121345"/>
    <lineage>
        <taxon>Bacteria</taxon>
        <taxon>Bacillati</taxon>
        <taxon>Bacillota</taxon>
        <taxon>Clostridia</taxon>
        <taxon>Lachnospirales</taxon>
        <taxon>Lachnospiraceae</taxon>
        <taxon>Anaerocolumna</taxon>
    </lineage>
</organism>
<evidence type="ECO:0000313" key="3">
    <source>
        <dbReference type="Proteomes" id="UP000184612"/>
    </source>
</evidence>
<dbReference type="Pfam" id="PF13472">
    <property type="entry name" value="Lipase_GDSL_2"/>
    <property type="match status" value="1"/>
</dbReference>
<evidence type="ECO:0000313" key="2">
    <source>
        <dbReference type="EMBL" id="SHO49343.1"/>
    </source>
</evidence>
<dbReference type="Gene3D" id="3.40.50.1110">
    <property type="entry name" value="SGNH hydrolase"/>
    <property type="match status" value="1"/>
</dbReference>
<proteinExistence type="predicted"/>
<dbReference type="InterPro" id="IPR036514">
    <property type="entry name" value="SGNH_hydro_sf"/>
</dbReference>
<name>A0A1M7Y9N2_9FIRM</name>
<dbReference type="InterPro" id="IPR051532">
    <property type="entry name" value="Ester_Hydrolysis_Enzymes"/>
</dbReference>
<dbReference type="GO" id="GO:0004622">
    <property type="term" value="F:phosphatidylcholine lysophospholipase activity"/>
    <property type="evidence" value="ECO:0007669"/>
    <property type="project" value="TreeGrafter"/>
</dbReference>
<feature type="domain" description="SGNH hydrolase-type esterase" evidence="1">
    <location>
        <begin position="12"/>
        <end position="194"/>
    </location>
</feature>
<dbReference type="STRING" id="1121345.SAMN02745217_02262"/>
<dbReference type="Proteomes" id="UP000184612">
    <property type="component" value="Unassembled WGS sequence"/>
</dbReference>
<evidence type="ECO:0000259" key="1">
    <source>
        <dbReference type="Pfam" id="PF13472"/>
    </source>
</evidence>
<dbReference type="SUPFAM" id="SSF52266">
    <property type="entry name" value="SGNH hydrolase"/>
    <property type="match status" value="1"/>
</dbReference>
<accession>A0A1M7Y9N2</accession>
<keyword evidence="3" id="KW-1185">Reference proteome</keyword>
<reference evidence="2 3" key="1">
    <citation type="submission" date="2016-12" db="EMBL/GenBank/DDBJ databases">
        <authorList>
            <person name="Song W.-J."/>
            <person name="Kurnit D.M."/>
        </authorList>
    </citation>
    <scope>NUCLEOTIDE SEQUENCE [LARGE SCALE GENOMIC DNA]</scope>
    <source>
        <strain evidence="2 3">DSM 12503</strain>
    </source>
</reference>
<dbReference type="EMBL" id="FRFD01000006">
    <property type="protein sequence ID" value="SHO49343.1"/>
    <property type="molecule type" value="Genomic_DNA"/>
</dbReference>
<gene>
    <name evidence="2" type="ORF">SAMN02745217_02262</name>
</gene>
<protein>
    <submittedName>
        <fullName evidence="2">Lysophospholipase L1</fullName>
    </submittedName>
</protein>
<dbReference type="InterPro" id="IPR013830">
    <property type="entry name" value="SGNH_hydro"/>
</dbReference>